<dbReference type="EMBL" id="JABANE010000008">
    <property type="protein sequence ID" value="NME67237.1"/>
    <property type="molecule type" value="Genomic_DNA"/>
</dbReference>
<dbReference type="Pfam" id="PF09414">
    <property type="entry name" value="RNA_ligase"/>
    <property type="match status" value="1"/>
</dbReference>
<organism evidence="3 4">
    <name type="scientific">Flammeovirga aprica JL-4</name>
    <dbReference type="NCBI Taxonomy" id="694437"/>
    <lineage>
        <taxon>Bacteria</taxon>
        <taxon>Pseudomonadati</taxon>
        <taxon>Bacteroidota</taxon>
        <taxon>Cytophagia</taxon>
        <taxon>Cytophagales</taxon>
        <taxon>Flammeovirgaceae</taxon>
        <taxon>Flammeovirga</taxon>
    </lineage>
</organism>
<dbReference type="PANTHER" id="PTHR43883">
    <property type="entry name" value="SLR0207 PROTEIN"/>
    <property type="match status" value="1"/>
</dbReference>
<feature type="domain" description="RNA ligase" evidence="2">
    <location>
        <begin position="39"/>
        <end position="211"/>
    </location>
</feature>
<sequence>MAFSKKYNRSLQAHSSKGTTSDDRFMPKGYVQAFASLRQLVLTEKLDGQNNCLSELGVFARSHAAPSQLPWDKPLIERWQLIKNQLKGLEVFGENMYGVHSIGYKKLSSFFYVFAIRENDQWLSWEEVKFYAEVLDFPTVPEIEITKPLSVFTSSYSNEEEALQKWITDQLGCSWEEYVDTAGQLGGYDMHSLQPCCEGFVVRNADSFNTNSGLVNVASNEFSDLFKLVRENHVKTDQHWVKNWQPATLQDYQTYQWHAYDYYK</sequence>
<comment type="caution">
    <text evidence="3">The sequence shown here is derived from an EMBL/GenBank/DDBJ whole genome shotgun (WGS) entry which is preliminary data.</text>
</comment>
<evidence type="ECO:0000259" key="2">
    <source>
        <dbReference type="Pfam" id="PF09414"/>
    </source>
</evidence>
<evidence type="ECO:0000256" key="1">
    <source>
        <dbReference type="SAM" id="MobiDB-lite"/>
    </source>
</evidence>
<feature type="region of interest" description="Disordered" evidence="1">
    <location>
        <begin position="1"/>
        <end position="24"/>
    </location>
</feature>
<dbReference type="PANTHER" id="PTHR43883:SF1">
    <property type="entry name" value="GLUCONOKINASE"/>
    <property type="match status" value="1"/>
</dbReference>
<gene>
    <name evidence="3" type="ORF">HHU12_04580</name>
</gene>
<keyword evidence="3" id="KW-0436">Ligase</keyword>
<dbReference type="SUPFAM" id="SSF56091">
    <property type="entry name" value="DNA ligase/mRNA capping enzyme, catalytic domain"/>
    <property type="match status" value="1"/>
</dbReference>
<protein>
    <submittedName>
        <fullName evidence="3">RNA ligase family protein</fullName>
    </submittedName>
</protein>
<keyword evidence="4" id="KW-1185">Reference proteome</keyword>
<feature type="compositionally biased region" description="Polar residues" evidence="1">
    <location>
        <begin position="9"/>
        <end position="19"/>
    </location>
</feature>
<dbReference type="InterPro" id="IPR021122">
    <property type="entry name" value="RNA_ligase_dom_REL/Rnl2"/>
</dbReference>
<accession>A0A7X9P1E0</accession>
<evidence type="ECO:0000313" key="4">
    <source>
        <dbReference type="Proteomes" id="UP000576082"/>
    </source>
</evidence>
<evidence type="ECO:0000313" key="3">
    <source>
        <dbReference type="EMBL" id="NME67237.1"/>
    </source>
</evidence>
<dbReference type="GO" id="GO:0016874">
    <property type="term" value="F:ligase activity"/>
    <property type="evidence" value="ECO:0007669"/>
    <property type="project" value="UniProtKB-KW"/>
</dbReference>
<proteinExistence type="predicted"/>
<dbReference type="Proteomes" id="UP000576082">
    <property type="component" value="Unassembled WGS sequence"/>
</dbReference>
<dbReference type="Gene3D" id="3.30.470.30">
    <property type="entry name" value="DNA ligase/mRNA capping enzyme"/>
    <property type="match status" value="1"/>
</dbReference>
<reference evidence="3 4" key="1">
    <citation type="submission" date="2020-04" db="EMBL/GenBank/DDBJ databases">
        <title>Flammeovirga sp. SR4, a novel species isolated from seawater.</title>
        <authorList>
            <person name="Wang X."/>
        </authorList>
    </citation>
    <scope>NUCLEOTIDE SEQUENCE [LARGE SCALE GENOMIC DNA]</scope>
    <source>
        <strain evidence="3 4">ATCC 23126</strain>
    </source>
</reference>
<dbReference type="InterPro" id="IPR052732">
    <property type="entry name" value="Cell-binding_unc_protein"/>
</dbReference>
<dbReference type="AlphaFoldDB" id="A0A7X9P1E0"/>
<dbReference type="RefSeq" id="WP_169655472.1">
    <property type="nucleotide sequence ID" value="NZ_JABANE010000008.1"/>
</dbReference>
<name>A0A7X9P1E0_9BACT</name>